<dbReference type="RefSeq" id="WP_051886549.1">
    <property type="nucleotide sequence ID" value="NZ_JGVR01000002.1"/>
</dbReference>
<gene>
    <name evidence="7" type="ORF">CP98_00503</name>
</gene>
<dbReference type="PROSITE" id="PS50977">
    <property type="entry name" value="HTH_TETR_2"/>
    <property type="match status" value="1"/>
</dbReference>
<proteinExistence type="predicted"/>
<evidence type="ECO:0000256" key="3">
    <source>
        <dbReference type="ARBA" id="ARBA00023163"/>
    </source>
</evidence>
<keyword evidence="1" id="KW-0805">Transcription regulation</keyword>
<feature type="region of interest" description="Disordered" evidence="5">
    <location>
        <begin position="1"/>
        <end position="26"/>
    </location>
</feature>
<dbReference type="InterPro" id="IPR011075">
    <property type="entry name" value="TetR_C"/>
</dbReference>
<dbReference type="EMBL" id="JGVR01000002">
    <property type="protein sequence ID" value="KEZ21054.1"/>
    <property type="molecule type" value="Genomic_DNA"/>
</dbReference>
<dbReference type="InterPro" id="IPR050109">
    <property type="entry name" value="HTH-type_TetR-like_transc_reg"/>
</dbReference>
<dbReference type="SUPFAM" id="SSF46689">
    <property type="entry name" value="Homeodomain-like"/>
    <property type="match status" value="1"/>
</dbReference>
<feature type="domain" description="HTH tetR-type" evidence="6">
    <location>
        <begin position="24"/>
        <end position="84"/>
    </location>
</feature>
<dbReference type="PRINTS" id="PR00455">
    <property type="entry name" value="HTHTETR"/>
</dbReference>
<dbReference type="Pfam" id="PF00440">
    <property type="entry name" value="TetR_N"/>
    <property type="match status" value="1"/>
</dbReference>
<feature type="DNA-binding region" description="H-T-H motif" evidence="4">
    <location>
        <begin position="47"/>
        <end position="66"/>
    </location>
</feature>
<dbReference type="GO" id="GO:0003700">
    <property type="term" value="F:DNA-binding transcription factor activity"/>
    <property type="evidence" value="ECO:0007669"/>
    <property type="project" value="TreeGrafter"/>
</dbReference>
<protein>
    <submittedName>
        <fullName evidence="7">Transcriptional regulator, TetR family</fullName>
    </submittedName>
</protein>
<keyword evidence="3" id="KW-0804">Transcription</keyword>
<dbReference type="GO" id="GO:0000976">
    <property type="term" value="F:transcription cis-regulatory region binding"/>
    <property type="evidence" value="ECO:0007669"/>
    <property type="project" value="TreeGrafter"/>
</dbReference>
<name>A0A084ESW2_SPHYA</name>
<dbReference type="AlphaFoldDB" id="A0A084ESW2"/>
<feature type="compositionally biased region" description="Basic residues" evidence="5">
    <location>
        <begin position="15"/>
        <end position="24"/>
    </location>
</feature>
<evidence type="ECO:0000256" key="1">
    <source>
        <dbReference type="ARBA" id="ARBA00023015"/>
    </source>
</evidence>
<dbReference type="Gene3D" id="1.10.357.10">
    <property type="entry name" value="Tetracycline Repressor, domain 2"/>
    <property type="match status" value="1"/>
</dbReference>
<dbReference type="Pfam" id="PF16859">
    <property type="entry name" value="TetR_C_11"/>
    <property type="match status" value="1"/>
</dbReference>
<keyword evidence="2 4" id="KW-0238">DNA-binding</keyword>
<dbReference type="PANTHER" id="PTHR30055:SF223">
    <property type="entry name" value="HTH-TYPE TRANSCRIPTIONAL REGULATOR UIDR"/>
    <property type="match status" value="1"/>
</dbReference>
<dbReference type="eggNOG" id="COG1309">
    <property type="taxonomic scope" value="Bacteria"/>
</dbReference>
<accession>A0A084ESW2</accession>
<dbReference type="Proteomes" id="UP000028534">
    <property type="component" value="Unassembled WGS sequence"/>
</dbReference>
<reference evidence="7 8" key="1">
    <citation type="submission" date="2014-03" db="EMBL/GenBank/DDBJ databases">
        <title>Genome sequence of Sphingobium yanoikuyae B1.</title>
        <authorList>
            <person name="Gan H.M."/>
            <person name="Gan H.Y."/>
            <person name="Savka M.A."/>
        </authorList>
    </citation>
    <scope>NUCLEOTIDE SEQUENCE [LARGE SCALE GENOMIC DNA]</scope>
    <source>
        <strain evidence="7 8">B1</strain>
    </source>
</reference>
<evidence type="ECO:0000313" key="7">
    <source>
        <dbReference type="EMBL" id="KEZ21054.1"/>
    </source>
</evidence>
<dbReference type="PANTHER" id="PTHR30055">
    <property type="entry name" value="HTH-TYPE TRANSCRIPTIONAL REGULATOR RUTR"/>
    <property type="match status" value="1"/>
</dbReference>
<evidence type="ECO:0000256" key="2">
    <source>
        <dbReference type="ARBA" id="ARBA00023125"/>
    </source>
</evidence>
<comment type="caution">
    <text evidence="7">The sequence shown here is derived from an EMBL/GenBank/DDBJ whole genome shotgun (WGS) entry which is preliminary data.</text>
</comment>
<sequence>MSENPDIPPGDRAGRPRRRQRRKEARPSEIIEAALELFAERGFGATRMDDVARRAGVAKGTLFVYFPTKQDLFRAAARTITAGNLDRLQMIAANLDRPITQVIPALLAHAAFIADTRVPGLIRLLISESRLFPDLAQVWHDEVVSKVLGLLTAAIARAQERGELCAGDPQLIAFSIIGPMFSGMIFREVLGATDAQLPDLHLLAAQHTEIILRGLQGPRQSK</sequence>
<evidence type="ECO:0000256" key="4">
    <source>
        <dbReference type="PROSITE-ProRule" id="PRU00335"/>
    </source>
</evidence>
<dbReference type="InterPro" id="IPR009057">
    <property type="entry name" value="Homeodomain-like_sf"/>
</dbReference>
<dbReference type="InterPro" id="IPR036271">
    <property type="entry name" value="Tet_transcr_reg_TetR-rel_C_sf"/>
</dbReference>
<evidence type="ECO:0000256" key="5">
    <source>
        <dbReference type="SAM" id="MobiDB-lite"/>
    </source>
</evidence>
<dbReference type="PATRIC" id="fig|13690.10.peg.522"/>
<evidence type="ECO:0000313" key="8">
    <source>
        <dbReference type="Proteomes" id="UP000028534"/>
    </source>
</evidence>
<evidence type="ECO:0000259" key="6">
    <source>
        <dbReference type="PROSITE" id="PS50977"/>
    </source>
</evidence>
<organism evidence="7 8">
    <name type="scientific">Sphingobium yanoikuyae</name>
    <name type="common">Sphingomonas yanoikuyae</name>
    <dbReference type="NCBI Taxonomy" id="13690"/>
    <lineage>
        <taxon>Bacteria</taxon>
        <taxon>Pseudomonadati</taxon>
        <taxon>Pseudomonadota</taxon>
        <taxon>Alphaproteobacteria</taxon>
        <taxon>Sphingomonadales</taxon>
        <taxon>Sphingomonadaceae</taxon>
        <taxon>Sphingobium</taxon>
    </lineage>
</organism>
<dbReference type="SUPFAM" id="SSF48498">
    <property type="entry name" value="Tetracyclin repressor-like, C-terminal domain"/>
    <property type="match status" value="1"/>
</dbReference>
<dbReference type="FunFam" id="1.10.10.60:FF:000141">
    <property type="entry name" value="TetR family transcriptional regulator"/>
    <property type="match status" value="1"/>
</dbReference>
<dbReference type="InterPro" id="IPR001647">
    <property type="entry name" value="HTH_TetR"/>
</dbReference>